<feature type="domain" description="N,N-dimethylformamidase alpha subunit" evidence="1">
    <location>
        <begin position="11"/>
        <end position="92"/>
    </location>
</feature>
<name>A0ABS3KHV3_9PROT</name>
<dbReference type="Pfam" id="PF26354">
    <property type="entry name" value="DMF_alpha"/>
    <property type="match status" value="1"/>
</dbReference>
<evidence type="ECO:0000313" key="3">
    <source>
        <dbReference type="Proteomes" id="UP001518990"/>
    </source>
</evidence>
<dbReference type="EMBL" id="JACTNF010000039">
    <property type="protein sequence ID" value="MBO1077053.1"/>
    <property type="molecule type" value="Genomic_DNA"/>
</dbReference>
<keyword evidence="3" id="KW-1185">Reference proteome</keyword>
<organism evidence="2 3">
    <name type="scientific">Roseomonas marmotae</name>
    <dbReference type="NCBI Taxonomy" id="2768161"/>
    <lineage>
        <taxon>Bacteria</taxon>
        <taxon>Pseudomonadati</taxon>
        <taxon>Pseudomonadota</taxon>
        <taxon>Alphaproteobacteria</taxon>
        <taxon>Acetobacterales</taxon>
        <taxon>Roseomonadaceae</taxon>
        <taxon>Roseomonas</taxon>
    </lineage>
</organism>
<accession>A0ABS3KHV3</accession>
<evidence type="ECO:0000259" key="1">
    <source>
        <dbReference type="Pfam" id="PF26354"/>
    </source>
</evidence>
<dbReference type="RefSeq" id="WP_207450809.1">
    <property type="nucleotide sequence ID" value="NZ_CP061097.1"/>
</dbReference>
<dbReference type="InterPro" id="IPR058713">
    <property type="entry name" value="DMF_alpha_dom"/>
</dbReference>
<dbReference type="Proteomes" id="UP001518990">
    <property type="component" value="Unassembled WGS sequence"/>
</dbReference>
<evidence type="ECO:0000313" key="2">
    <source>
        <dbReference type="EMBL" id="MBO1077053.1"/>
    </source>
</evidence>
<protein>
    <submittedName>
        <fullName evidence="2">Small subunit of N,N-dimethylformamidase</fullName>
    </submittedName>
</protein>
<sequence>MYQITERDIPLLREYRDVPSRHHSLPLHRLLTRLRTEGLEGKTFILTVQPGKEWAIGQLGNRRDDPITFHDERRFDTFKAAQWALLRLRWEKHAGIPWPEDLD</sequence>
<gene>
    <name evidence="2" type="ORF">IAI60_20820</name>
</gene>
<comment type="caution">
    <text evidence="2">The sequence shown here is derived from an EMBL/GenBank/DDBJ whole genome shotgun (WGS) entry which is preliminary data.</text>
</comment>
<proteinExistence type="predicted"/>
<reference evidence="2 3" key="1">
    <citation type="submission" date="2020-09" db="EMBL/GenBank/DDBJ databases">
        <title>Roseomonas.</title>
        <authorList>
            <person name="Zhu W."/>
        </authorList>
    </citation>
    <scope>NUCLEOTIDE SEQUENCE [LARGE SCALE GENOMIC DNA]</scope>
    <source>
        <strain evidence="2 3">1311</strain>
    </source>
</reference>